<reference evidence="2" key="2">
    <citation type="submission" date="2014-03" db="EMBL/GenBank/DDBJ databases">
        <title>The whipworm genome and dual-species transcriptomics of an intimate host-pathogen interaction.</title>
        <authorList>
            <person name="Foth B.J."/>
            <person name="Tsai I.J."/>
            <person name="Reid A.J."/>
            <person name="Bancroft A.J."/>
            <person name="Nichol S."/>
            <person name="Tracey A."/>
            <person name="Holroyd N."/>
            <person name="Cotton J.A."/>
            <person name="Stanley E.J."/>
            <person name="Zarowiecki M."/>
            <person name="Liu J.Z."/>
            <person name="Huckvale T."/>
            <person name="Cooper P.J."/>
            <person name="Grencis R.K."/>
            <person name="Berriman M."/>
        </authorList>
    </citation>
    <scope>NUCLEOTIDE SEQUENCE [LARGE SCALE GENOMIC DNA]</scope>
</reference>
<name>A0A077YZT7_TRITR</name>
<reference evidence="2" key="1">
    <citation type="submission" date="2014-01" db="EMBL/GenBank/DDBJ databases">
        <authorList>
            <person name="Aslett M."/>
        </authorList>
    </citation>
    <scope>NUCLEOTIDE SEQUENCE</scope>
</reference>
<evidence type="ECO:0000256" key="1">
    <source>
        <dbReference type="SAM" id="SignalP"/>
    </source>
</evidence>
<accession>A0A077YZT7</accession>
<protein>
    <submittedName>
        <fullName evidence="2">Uncharacterized protein</fullName>
    </submittedName>
</protein>
<dbReference type="Proteomes" id="UP000030665">
    <property type="component" value="Unassembled WGS sequence"/>
</dbReference>
<feature type="signal peptide" evidence="1">
    <location>
        <begin position="1"/>
        <end position="23"/>
    </location>
</feature>
<dbReference type="EMBL" id="HG805846">
    <property type="protein sequence ID" value="CDW53264.1"/>
    <property type="molecule type" value="Genomic_DNA"/>
</dbReference>
<evidence type="ECO:0000313" key="3">
    <source>
        <dbReference type="Proteomes" id="UP000030665"/>
    </source>
</evidence>
<evidence type="ECO:0000313" key="2">
    <source>
        <dbReference type="EMBL" id="CDW53264.1"/>
    </source>
</evidence>
<gene>
    <name evidence="2" type="ORF">TTRE_0000152801</name>
</gene>
<keyword evidence="1" id="KW-0732">Signal</keyword>
<proteinExistence type="predicted"/>
<dbReference type="STRING" id="36087.A0A077YZT7"/>
<feature type="chain" id="PRO_5001728350" evidence="1">
    <location>
        <begin position="24"/>
        <end position="179"/>
    </location>
</feature>
<sequence>MVTTGSAFRLVLLILSVAIVVLSSDSFCDHVKCDFQHGSLCHYANSRAIGPEITKPWIIRHVRMHSIGAKNQRSCNSFAAAYLSGKDTALMETAKKMVSPANIRFKYYEATDGVQLLVCCGDPRPEVCPFKSNFGVSAEDKDWQTGMAKCPAGTDKIVFVAINTGEKEAVVSVDEIECA</sequence>
<organism evidence="2 3">
    <name type="scientific">Trichuris trichiura</name>
    <name type="common">Whipworm</name>
    <name type="synonym">Trichocephalus trichiurus</name>
    <dbReference type="NCBI Taxonomy" id="36087"/>
    <lineage>
        <taxon>Eukaryota</taxon>
        <taxon>Metazoa</taxon>
        <taxon>Ecdysozoa</taxon>
        <taxon>Nematoda</taxon>
        <taxon>Enoplea</taxon>
        <taxon>Dorylaimia</taxon>
        <taxon>Trichinellida</taxon>
        <taxon>Trichuridae</taxon>
        <taxon>Trichuris</taxon>
    </lineage>
</organism>
<keyword evidence="3" id="KW-1185">Reference proteome</keyword>
<dbReference type="AlphaFoldDB" id="A0A077YZT7"/>
<dbReference type="OrthoDB" id="10301366at2759"/>